<dbReference type="PANTHER" id="PTHR12629">
    <property type="entry name" value="DIPHOSPHOINOSITOL POLYPHOSPHATE PHOSPHOHYDROLASE"/>
    <property type="match status" value="1"/>
</dbReference>
<dbReference type="EMBL" id="LT598482">
    <property type="protein sequence ID" value="SCU87342.1"/>
    <property type="molecule type" value="Genomic_DNA"/>
</dbReference>
<dbReference type="GO" id="GO:0000298">
    <property type="term" value="F:endopolyphosphatase activity"/>
    <property type="evidence" value="ECO:0007669"/>
    <property type="project" value="TreeGrafter"/>
</dbReference>
<dbReference type="GO" id="GO:1901911">
    <property type="term" value="P:adenosine 5'-(hexahydrogen pentaphosphate) catabolic process"/>
    <property type="evidence" value="ECO:0007669"/>
    <property type="project" value="TreeGrafter"/>
</dbReference>
<dbReference type="GO" id="GO:0034432">
    <property type="term" value="F:bis(5'-adenosyl)-pentaphosphatase activity"/>
    <property type="evidence" value="ECO:0007669"/>
    <property type="project" value="TreeGrafter"/>
</dbReference>
<dbReference type="OrthoDB" id="2011998at2759"/>
<proteinExistence type="predicted"/>
<keyword evidence="2" id="KW-0479">Metal-binding</keyword>
<organism evidence="6 7">
    <name type="scientific">Lachancea meyersii CBS 8951</name>
    <dbReference type="NCBI Taxonomy" id="1266667"/>
    <lineage>
        <taxon>Eukaryota</taxon>
        <taxon>Fungi</taxon>
        <taxon>Dikarya</taxon>
        <taxon>Ascomycota</taxon>
        <taxon>Saccharomycotina</taxon>
        <taxon>Saccharomycetes</taxon>
        <taxon>Saccharomycetales</taxon>
        <taxon>Saccharomycetaceae</taxon>
        <taxon>Lachancea</taxon>
    </lineage>
</organism>
<dbReference type="GO" id="GO:0071543">
    <property type="term" value="P:diphosphoinositol polyphosphate metabolic process"/>
    <property type="evidence" value="ECO:0007669"/>
    <property type="project" value="TreeGrafter"/>
</dbReference>
<dbReference type="GO" id="GO:0008486">
    <property type="term" value="F:diphosphoinositol-polyphosphate diphosphatase activity"/>
    <property type="evidence" value="ECO:0007669"/>
    <property type="project" value="TreeGrafter"/>
</dbReference>
<dbReference type="FunFam" id="3.90.79.10:FF:000066">
    <property type="entry name" value="DDP1p Polyphosphate phosphatase"/>
    <property type="match status" value="1"/>
</dbReference>
<dbReference type="InterPro" id="IPR000086">
    <property type="entry name" value="NUDIX_hydrolase_dom"/>
</dbReference>
<protein>
    <submittedName>
        <fullName evidence="6">LAME_0D09714g1_1</fullName>
    </submittedName>
</protein>
<keyword evidence="3" id="KW-0378">Hydrolase</keyword>
<evidence type="ECO:0000313" key="7">
    <source>
        <dbReference type="Proteomes" id="UP000191144"/>
    </source>
</evidence>
<keyword evidence="7" id="KW-1185">Reference proteome</keyword>
<gene>
    <name evidence="6" type="ORF">LAME_0D09714G</name>
</gene>
<dbReference type="InterPro" id="IPR015797">
    <property type="entry name" value="NUDIX_hydrolase-like_dom_sf"/>
</dbReference>
<dbReference type="Gene3D" id="3.90.79.10">
    <property type="entry name" value="Nucleoside Triphosphate Pyrophosphohydrolase"/>
    <property type="match status" value="1"/>
</dbReference>
<dbReference type="GO" id="GO:0046872">
    <property type="term" value="F:metal ion binding"/>
    <property type="evidence" value="ECO:0007669"/>
    <property type="project" value="UniProtKB-KW"/>
</dbReference>
<dbReference type="AlphaFoldDB" id="A0A1G4JBX4"/>
<feature type="domain" description="Nudix hydrolase" evidence="5">
    <location>
        <begin position="24"/>
        <end position="173"/>
    </location>
</feature>
<dbReference type="Proteomes" id="UP000191144">
    <property type="component" value="Chromosome D"/>
</dbReference>
<dbReference type="GO" id="GO:0034431">
    <property type="term" value="F:bis(5'-adenosyl)-hexaphosphatase activity"/>
    <property type="evidence" value="ECO:0007669"/>
    <property type="project" value="TreeGrafter"/>
</dbReference>
<evidence type="ECO:0000256" key="1">
    <source>
        <dbReference type="ARBA" id="ARBA00001946"/>
    </source>
</evidence>
<reference evidence="7" key="1">
    <citation type="submission" date="2016-03" db="EMBL/GenBank/DDBJ databases">
        <authorList>
            <person name="Devillers Hugo."/>
        </authorList>
    </citation>
    <scope>NUCLEOTIDE SEQUENCE [LARGE SCALE GENOMIC DNA]</scope>
</reference>
<accession>A0A1G4JBX4</accession>
<evidence type="ECO:0000259" key="5">
    <source>
        <dbReference type="PROSITE" id="PS51462"/>
    </source>
</evidence>
<dbReference type="InterPro" id="IPR047198">
    <property type="entry name" value="DDP-like_NUDIX"/>
</dbReference>
<dbReference type="GO" id="GO:0005634">
    <property type="term" value="C:nucleus"/>
    <property type="evidence" value="ECO:0007669"/>
    <property type="project" value="TreeGrafter"/>
</dbReference>
<sequence length="179" mass="20293">MSGFDKSDTARVGRKNQVYSAVTGARLVAGCVCLNESKTHVLMIQSSAHKKKWVLPKGGVEADETDFKASAMRETWEEAGVLGHVTQKLGVIEDLRPPKDWNKDIKAFENATGDAEVNKHPPRSEFHFFEMLAESLAEHYPEVHERSRKWFTYQEALEQLQIAKRPELIEALNRSSIKK</sequence>
<dbReference type="PANTHER" id="PTHR12629:SF0">
    <property type="entry name" value="DIPHOSPHOINOSITOL-POLYPHOSPHATE DIPHOSPHATASE"/>
    <property type="match status" value="1"/>
</dbReference>
<evidence type="ECO:0000313" key="6">
    <source>
        <dbReference type="EMBL" id="SCU87342.1"/>
    </source>
</evidence>
<name>A0A1G4JBX4_9SACH</name>
<keyword evidence="4" id="KW-0460">Magnesium</keyword>
<dbReference type="PROSITE" id="PS51462">
    <property type="entry name" value="NUDIX"/>
    <property type="match status" value="1"/>
</dbReference>
<dbReference type="GO" id="GO:0005737">
    <property type="term" value="C:cytoplasm"/>
    <property type="evidence" value="ECO:0007669"/>
    <property type="project" value="TreeGrafter"/>
</dbReference>
<evidence type="ECO:0000256" key="2">
    <source>
        <dbReference type="ARBA" id="ARBA00022723"/>
    </source>
</evidence>
<dbReference type="GO" id="GO:1901909">
    <property type="term" value="P:diadenosine hexaphosphate catabolic process"/>
    <property type="evidence" value="ECO:0007669"/>
    <property type="project" value="TreeGrafter"/>
</dbReference>
<evidence type="ECO:0000256" key="3">
    <source>
        <dbReference type="ARBA" id="ARBA00022801"/>
    </source>
</evidence>
<evidence type="ECO:0000256" key="4">
    <source>
        <dbReference type="ARBA" id="ARBA00022842"/>
    </source>
</evidence>
<dbReference type="SUPFAM" id="SSF55811">
    <property type="entry name" value="Nudix"/>
    <property type="match status" value="1"/>
</dbReference>
<dbReference type="GO" id="GO:1901907">
    <property type="term" value="P:diadenosine pentaphosphate catabolic process"/>
    <property type="evidence" value="ECO:0007669"/>
    <property type="project" value="TreeGrafter"/>
</dbReference>
<comment type="cofactor">
    <cofactor evidence="1">
        <name>Mg(2+)</name>
        <dbReference type="ChEBI" id="CHEBI:18420"/>
    </cofactor>
</comment>
<dbReference type="Pfam" id="PF00293">
    <property type="entry name" value="NUDIX"/>
    <property type="match status" value="1"/>
</dbReference>
<dbReference type="CDD" id="cd04666">
    <property type="entry name" value="NUDIX_DIPP2_like_Nudt4"/>
    <property type="match status" value="1"/>
</dbReference>